<dbReference type="EMBL" id="ML976992">
    <property type="protein sequence ID" value="KAF1956359.1"/>
    <property type="molecule type" value="Genomic_DNA"/>
</dbReference>
<evidence type="ECO:0000313" key="2">
    <source>
        <dbReference type="EMBL" id="KAF1956359.1"/>
    </source>
</evidence>
<evidence type="ECO:0000256" key="1">
    <source>
        <dbReference type="SAM" id="MobiDB-lite"/>
    </source>
</evidence>
<accession>A0A6A5TXB6</accession>
<name>A0A6A5TXB6_9PLEO</name>
<feature type="compositionally biased region" description="Polar residues" evidence="1">
    <location>
        <begin position="112"/>
        <end position="126"/>
    </location>
</feature>
<dbReference type="AlphaFoldDB" id="A0A6A5TXB6"/>
<feature type="region of interest" description="Disordered" evidence="1">
    <location>
        <begin position="60"/>
        <end position="180"/>
    </location>
</feature>
<evidence type="ECO:0000313" key="3">
    <source>
        <dbReference type="Proteomes" id="UP000800035"/>
    </source>
</evidence>
<protein>
    <submittedName>
        <fullName evidence="2">Uncharacterized protein</fullName>
    </submittedName>
</protein>
<keyword evidence="3" id="KW-1185">Reference proteome</keyword>
<gene>
    <name evidence="2" type="ORF">CC80DRAFT_504922</name>
</gene>
<organism evidence="2 3">
    <name type="scientific">Byssothecium circinans</name>
    <dbReference type="NCBI Taxonomy" id="147558"/>
    <lineage>
        <taxon>Eukaryota</taxon>
        <taxon>Fungi</taxon>
        <taxon>Dikarya</taxon>
        <taxon>Ascomycota</taxon>
        <taxon>Pezizomycotina</taxon>
        <taxon>Dothideomycetes</taxon>
        <taxon>Pleosporomycetidae</taxon>
        <taxon>Pleosporales</taxon>
        <taxon>Massarineae</taxon>
        <taxon>Massarinaceae</taxon>
        <taxon>Byssothecium</taxon>
    </lineage>
</organism>
<dbReference type="Proteomes" id="UP000800035">
    <property type="component" value="Unassembled WGS sequence"/>
</dbReference>
<feature type="region of interest" description="Disordered" evidence="1">
    <location>
        <begin position="1"/>
        <end position="32"/>
    </location>
</feature>
<proteinExistence type="predicted"/>
<feature type="compositionally biased region" description="Polar residues" evidence="1">
    <location>
        <begin position="85"/>
        <end position="97"/>
    </location>
</feature>
<sequence>MRNTAVTVESNKDCPKCPSQPTPPVSAPQQPVPNVFQHQQERPVVPPIRQPGLSAFAPQQTVEGFLTSFPQQPTPNPPAPRYSQPFPNNPTSQYPLPTSNPPYAPTGRKIGPTSTSSRAGNPTQYFSPYGPTGPSMGPASTSGRAGNPTPNAPSTATGLNVGSQSSSGQAGNPTPQILEGVDVRMLDGMVNSAGTPYTSWDDIGEDT</sequence>
<reference evidence="2" key="1">
    <citation type="journal article" date="2020" name="Stud. Mycol.">
        <title>101 Dothideomycetes genomes: a test case for predicting lifestyles and emergence of pathogens.</title>
        <authorList>
            <person name="Haridas S."/>
            <person name="Albert R."/>
            <person name="Binder M."/>
            <person name="Bloem J."/>
            <person name="Labutti K."/>
            <person name="Salamov A."/>
            <person name="Andreopoulos B."/>
            <person name="Baker S."/>
            <person name="Barry K."/>
            <person name="Bills G."/>
            <person name="Bluhm B."/>
            <person name="Cannon C."/>
            <person name="Castanera R."/>
            <person name="Culley D."/>
            <person name="Daum C."/>
            <person name="Ezra D."/>
            <person name="Gonzalez J."/>
            <person name="Henrissat B."/>
            <person name="Kuo A."/>
            <person name="Liang C."/>
            <person name="Lipzen A."/>
            <person name="Lutzoni F."/>
            <person name="Magnuson J."/>
            <person name="Mondo S."/>
            <person name="Nolan M."/>
            <person name="Ohm R."/>
            <person name="Pangilinan J."/>
            <person name="Park H.-J."/>
            <person name="Ramirez L."/>
            <person name="Alfaro M."/>
            <person name="Sun H."/>
            <person name="Tritt A."/>
            <person name="Yoshinaga Y."/>
            <person name="Zwiers L.-H."/>
            <person name="Turgeon B."/>
            <person name="Goodwin S."/>
            <person name="Spatafora J."/>
            <person name="Crous P."/>
            <person name="Grigoriev I."/>
        </authorList>
    </citation>
    <scope>NUCLEOTIDE SEQUENCE</scope>
    <source>
        <strain evidence="2">CBS 675.92</strain>
    </source>
</reference>
<feature type="compositionally biased region" description="Polar residues" evidence="1">
    <location>
        <begin position="138"/>
        <end position="175"/>
    </location>
</feature>